<dbReference type="Gene3D" id="3.40.30.10">
    <property type="entry name" value="Glutaredoxin"/>
    <property type="match status" value="1"/>
</dbReference>
<protein>
    <recommendedName>
        <fullName evidence="3">Glutaredoxin family protein</fullName>
    </recommendedName>
</protein>
<organism evidence="1 2">
    <name type="scientific">Caldibacillus thermoamylovorans</name>
    <dbReference type="NCBI Taxonomy" id="35841"/>
    <lineage>
        <taxon>Bacteria</taxon>
        <taxon>Bacillati</taxon>
        <taxon>Bacillota</taxon>
        <taxon>Bacilli</taxon>
        <taxon>Bacillales</taxon>
        <taxon>Bacillaceae</taxon>
        <taxon>Caldibacillus</taxon>
    </lineage>
</organism>
<accession>A0A090IY92</accession>
<evidence type="ECO:0000313" key="1">
    <source>
        <dbReference type="EMBL" id="CEE02702.1"/>
    </source>
</evidence>
<dbReference type="PANTHER" id="PTHR33558:SF1">
    <property type="entry name" value="GLUTAREDOXIN-LIKE PROTEIN C5ORF63 HOMOLOG"/>
    <property type="match status" value="1"/>
</dbReference>
<dbReference type="EMBL" id="CCRF01000083">
    <property type="protein sequence ID" value="CEE02702.1"/>
    <property type="molecule type" value="Genomic_DNA"/>
</dbReference>
<keyword evidence="2" id="KW-1185">Reference proteome</keyword>
<reference evidence="1 2" key="1">
    <citation type="submission" date="2014-07" db="EMBL/GenBank/DDBJ databases">
        <authorList>
            <person name="Wibberg Daniel"/>
        </authorList>
    </citation>
    <scope>NUCLEOTIDE SEQUENCE [LARGE SCALE GENOMIC DNA]</scope>
</reference>
<dbReference type="AlphaFoldDB" id="A0A090IY92"/>
<dbReference type="InterPro" id="IPR052565">
    <property type="entry name" value="Glutaredoxin-like_YDR286C"/>
</dbReference>
<dbReference type="RefSeq" id="WP_034772460.1">
    <property type="nucleotide sequence ID" value="NZ_CCRF01000083.1"/>
</dbReference>
<proteinExistence type="predicted"/>
<sequence length="86" mass="10353">MRQEVILYKRKECHLCDNALEILRRLQNEYDFTLKLVDIEENDDLEEKYGLYIPVVEIDGEVIQFGQIDEHVIRMRLQKNKNVKDS</sequence>
<name>A0A090IY92_9BACI</name>
<evidence type="ECO:0008006" key="3">
    <source>
        <dbReference type="Google" id="ProtNLM"/>
    </source>
</evidence>
<dbReference type="SUPFAM" id="SSF52833">
    <property type="entry name" value="Thioredoxin-like"/>
    <property type="match status" value="1"/>
</dbReference>
<evidence type="ECO:0000313" key="2">
    <source>
        <dbReference type="Proteomes" id="UP000040576"/>
    </source>
</evidence>
<dbReference type="InterPro" id="IPR036249">
    <property type="entry name" value="Thioredoxin-like_sf"/>
</dbReference>
<dbReference type="InterPro" id="IPR008554">
    <property type="entry name" value="Glutaredoxin-like"/>
</dbReference>
<dbReference type="PANTHER" id="PTHR33558">
    <property type="entry name" value="GLUTAREDOXIN-LIKE PROTEIN C5ORF63 HOMOLOG"/>
    <property type="match status" value="1"/>
</dbReference>
<dbReference type="Proteomes" id="UP000040576">
    <property type="component" value="Unassembled WGS sequence"/>
</dbReference>
<dbReference type="Pfam" id="PF05768">
    <property type="entry name" value="Glrx-like"/>
    <property type="match status" value="1"/>
</dbReference>
<gene>
    <name evidence="1" type="ORF">BT1A1_2912</name>
</gene>